<dbReference type="InterPro" id="IPR028082">
    <property type="entry name" value="Peripla_BP_I"/>
</dbReference>
<dbReference type="SUPFAM" id="SSF53822">
    <property type="entry name" value="Periplasmic binding protein-like I"/>
    <property type="match status" value="1"/>
</dbReference>
<accession>A0ABS4ECG1</accession>
<organism evidence="5 6">
    <name type="scientific">Metaclostridioides mangenotii</name>
    <dbReference type="NCBI Taxonomy" id="1540"/>
    <lineage>
        <taxon>Bacteria</taxon>
        <taxon>Bacillati</taxon>
        <taxon>Bacillota</taxon>
        <taxon>Clostridia</taxon>
        <taxon>Peptostreptococcales</taxon>
        <taxon>Peptostreptococcaceae</taxon>
        <taxon>Metaclostridioides</taxon>
    </lineage>
</organism>
<reference evidence="5 6" key="1">
    <citation type="submission" date="2021-03" db="EMBL/GenBank/DDBJ databases">
        <title>Genomic Encyclopedia of Type Strains, Phase IV (KMG-IV): sequencing the most valuable type-strain genomes for metagenomic binning, comparative biology and taxonomic classification.</title>
        <authorList>
            <person name="Goeker M."/>
        </authorList>
    </citation>
    <scope>NUCLEOTIDE SEQUENCE [LARGE SCALE GENOMIC DNA]</scope>
    <source>
        <strain evidence="5 6">DSM 1289</strain>
    </source>
</reference>
<protein>
    <submittedName>
        <fullName evidence="5">Ribose transport system substrate-binding protein</fullName>
    </submittedName>
</protein>
<dbReference type="PROSITE" id="PS51257">
    <property type="entry name" value="PROKAR_LIPOPROTEIN"/>
    <property type="match status" value="1"/>
</dbReference>
<sequence length="317" mass="34090">MKKVLSLGVVTALALGALTGCSMESSSGSDKKDSKDKKDLTIGVSTITMQHQFYIDIDEGIKEEAEKLGVKVIVNDPDQDVAKQTSAIEDFLQQGVDGMIVMGTDNSAIVPAVENAQEKVPVATVDAKLTTDNVLTYIGTESKAAGKQLGEYTKEHIDKDLGGKAQIAIVTELKSHIQRERVEGFKEAFKDSADIKILNSLPGYDREESLNTVENLLQSNPDVDIIYATAENSVLGAKAALESSKNTKAKIVGFDLTEEAASGITDGTVLAMIQQQPKEMGRMAVEAVVKSIKGEKVDKNLPVPVVLYDKANVKDFK</sequence>
<dbReference type="RefSeq" id="WP_038299159.1">
    <property type="nucleotide sequence ID" value="NZ_BAAACS010000004.1"/>
</dbReference>
<evidence type="ECO:0000313" key="5">
    <source>
        <dbReference type="EMBL" id="MBP1855620.1"/>
    </source>
</evidence>
<dbReference type="PANTHER" id="PTHR46847">
    <property type="entry name" value="D-ALLOSE-BINDING PERIPLASMIC PROTEIN-RELATED"/>
    <property type="match status" value="1"/>
</dbReference>
<comment type="caution">
    <text evidence="5">The sequence shown here is derived from an EMBL/GenBank/DDBJ whole genome shotgun (WGS) entry which is preliminary data.</text>
</comment>
<dbReference type="PANTHER" id="PTHR46847:SF1">
    <property type="entry name" value="D-ALLOSE-BINDING PERIPLASMIC PROTEIN-RELATED"/>
    <property type="match status" value="1"/>
</dbReference>
<dbReference type="Proteomes" id="UP000767291">
    <property type="component" value="Unassembled WGS sequence"/>
</dbReference>
<proteinExistence type="inferred from homology"/>
<feature type="domain" description="Periplasmic binding protein" evidence="4">
    <location>
        <begin position="42"/>
        <end position="296"/>
    </location>
</feature>
<evidence type="ECO:0000313" key="6">
    <source>
        <dbReference type="Proteomes" id="UP000767291"/>
    </source>
</evidence>
<dbReference type="Gene3D" id="3.40.50.2300">
    <property type="match status" value="2"/>
</dbReference>
<keyword evidence="6" id="KW-1185">Reference proteome</keyword>
<name>A0ABS4ECG1_9FIRM</name>
<evidence type="ECO:0000256" key="3">
    <source>
        <dbReference type="ARBA" id="ARBA00022729"/>
    </source>
</evidence>
<comment type="similarity">
    <text evidence="2">Belongs to the bacterial solute-binding protein 2 family.</text>
</comment>
<evidence type="ECO:0000256" key="2">
    <source>
        <dbReference type="ARBA" id="ARBA00007639"/>
    </source>
</evidence>
<keyword evidence="3" id="KW-0732">Signal</keyword>
<dbReference type="EMBL" id="JAGGJX010000004">
    <property type="protein sequence ID" value="MBP1855620.1"/>
    <property type="molecule type" value="Genomic_DNA"/>
</dbReference>
<gene>
    <name evidence="5" type="ORF">J2Z43_002018</name>
</gene>
<dbReference type="InterPro" id="IPR025997">
    <property type="entry name" value="SBP_2_dom"/>
</dbReference>
<evidence type="ECO:0000259" key="4">
    <source>
        <dbReference type="Pfam" id="PF13407"/>
    </source>
</evidence>
<dbReference type="Pfam" id="PF13407">
    <property type="entry name" value="Peripla_BP_4"/>
    <property type="match status" value="1"/>
</dbReference>
<comment type="subcellular location">
    <subcellularLocation>
        <location evidence="1">Cell envelope</location>
    </subcellularLocation>
</comment>
<evidence type="ECO:0000256" key="1">
    <source>
        <dbReference type="ARBA" id="ARBA00004196"/>
    </source>
</evidence>